<dbReference type="EMBL" id="FMYM01000003">
    <property type="protein sequence ID" value="SDB91548.1"/>
    <property type="molecule type" value="Genomic_DNA"/>
</dbReference>
<sequence>MTNDIQDIIEKLRDVNAEELLDLIEDAKTGKVEEVEIVPSIGLLVNLNDNKRLLAWLEAQGVQLIYVTDEEDREERKDES</sequence>
<gene>
    <name evidence="1" type="ORF">SAMN05421737_103145</name>
</gene>
<dbReference type="Proteomes" id="UP000242662">
    <property type="component" value="Unassembled WGS sequence"/>
</dbReference>
<accession>A0A1G6HBT3</accession>
<organism evidence="1 2">
    <name type="scientific">Shouchella lonarensis</name>
    <dbReference type="NCBI Taxonomy" id="1464122"/>
    <lineage>
        <taxon>Bacteria</taxon>
        <taxon>Bacillati</taxon>
        <taxon>Bacillota</taxon>
        <taxon>Bacilli</taxon>
        <taxon>Bacillales</taxon>
        <taxon>Bacillaceae</taxon>
        <taxon>Shouchella</taxon>
    </lineage>
</organism>
<evidence type="ECO:0000313" key="2">
    <source>
        <dbReference type="Proteomes" id="UP000242662"/>
    </source>
</evidence>
<reference evidence="2" key="1">
    <citation type="submission" date="2016-09" db="EMBL/GenBank/DDBJ databases">
        <authorList>
            <person name="Varghese N."/>
            <person name="Submissions S."/>
        </authorList>
    </citation>
    <scope>NUCLEOTIDE SEQUENCE [LARGE SCALE GENOMIC DNA]</scope>
    <source>
        <strain evidence="2">25nlg</strain>
    </source>
</reference>
<protein>
    <submittedName>
        <fullName evidence="1">Uncharacterized protein</fullName>
    </submittedName>
</protein>
<proteinExistence type="predicted"/>
<dbReference type="OrthoDB" id="2973066at2"/>
<keyword evidence="2" id="KW-1185">Reference proteome</keyword>
<name>A0A1G6HBT3_9BACI</name>
<dbReference type="RefSeq" id="WP_090774999.1">
    <property type="nucleotide sequence ID" value="NZ_FMYM01000003.1"/>
</dbReference>
<dbReference type="STRING" id="1464122.SAMN05421737_103145"/>
<evidence type="ECO:0000313" key="1">
    <source>
        <dbReference type="EMBL" id="SDB91548.1"/>
    </source>
</evidence>
<dbReference type="AlphaFoldDB" id="A0A1G6HBT3"/>